<dbReference type="InterPro" id="IPR051120">
    <property type="entry name" value="ABC_AA/LPS_Transport"/>
</dbReference>
<keyword evidence="3 5" id="KW-0067">ATP-binding</keyword>
<feature type="domain" description="ABC transporter" evidence="4">
    <location>
        <begin position="21"/>
        <end position="255"/>
    </location>
</feature>
<dbReference type="EMBL" id="JAVKPH010000013">
    <property type="protein sequence ID" value="MDR5653362.1"/>
    <property type="molecule type" value="Genomic_DNA"/>
</dbReference>
<dbReference type="InterPro" id="IPR027417">
    <property type="entry name" value="P-loop_NTPase"/>
</dbReference>
<dbReference type="Gene3D" id="3.40.50.300">
    <property type="entry name" value="P-loop containing nucleotide triphosphate hydrolases"/>
    <property type="match status" value="1"/>
</dbReference>
<evidence type="ECO:0000256" key="3">
    <source>
        <dbReference type="ARBA" id="ARBA00022840"/>
    </source>
</evidence>
<evidence type="ECO:0000313" key="5">
    <source>
        <dbReference type="EMBL" id="MDR5653362.1"/>
    </source>
</evidence>
<organism evidence="5 6">
    <name type="scientific">Ruixingdingia sedimenti</name>
    <dbReference type="NCBI Taxonomy" id="3073604"/>
    <lineage>
        <taxon>Bacteria</taxon>
        <taxon>Pseudomonadati</taxon>
        <taxon>Pseudomonadota</taxon>
        <taxon>Alphaproteobacteria</taxon>
        <taxon>Rhodobacterales</taxon>
        <taxon>Paracoccaceae</taxon>
        <taxon>Ruixingdingia</taxon>
    </lineage>
</organism>
<dbReference type="InterPro" id="IPR003593">
    <property type="entry name" value="AAA+_ATPase"/>
</dbReference>
<keyword evidence="1" id="KW-0813">Transport</keyword>
<evidence type="ECO:0000259" key="4">
    <source>
        <dbReference type="PROSITE" id="PS50893"/>
    </source>
</evidence>
<dbReference type="Pfam" id="PF00005">
    <property type="entry name" value="ABC_tran"/>
    <property type="match status" value="1"/>
</dbReference>
<evidence type="ECO:0000256" key="1">
    <source>
        <dbReference type="ARBA" id="ARBA00022448"/>
    </source>
</evidence>
<dbReference type="PANTHER" id="PTHR45772">
    <property type="entry name" value="CONSERVED COMPONENT OF ABC TRANSPORTER FOR NATURAL AMINO ACIDS-RELATED"/>
    <property type="match status" value="1"/>
</dbReference>
<gene>
    <name evidence="5" type="ORF">RGD00_12150</name>
</gene>
<proteinExistence type="predicted"/>
<dbReference type="RefSeq" id="WP_310457602.1">
    <property type="nucleotide sequence ID" value="NZ_JAVKPH010000013.1"/>
</dbReference>
<dbReference type="Proteomes" id="UP001247754">
    <property type="component" value="Unassembled WGS sequence"/>
</dbReference>
<protein>
    <submittedName>
        <fullName evidence="5">ATP-binding cassette domain-containing protein</fullName>
    </submittedName>
</protein>
<keyword evidence="6" id="KW-1185">Reference proteome</keyword>
<dbReference type="SUPFAM" id="SSF52540">
    <property type="entry name" value="P-loop containing nucleoside triphosphate hydrolases"/>
    <property type="match status" value="1"/>
</dbReference>
<sequence length="259" mass="27817">MSLPQAAAPAPSPAPMPQGRLEVRGLTVRFGTMTALDGVGFHVEPGETFGIAGPNGAGKSTLLAACTGHLRPAAGEVLLDGRLLRGRPHAFCHAGVARMFQIPRIFASLDVRENVRTGAIFGRPGATPAAARDEVERIMDQTGLAPFATRPADSLPLLARKKVMLAAALATGPRILFMDEPLGGLNEAEIEEFSALIERIRAERGLSVVLVEHKIRALVRLSGRIMILNFGKVLRIDRPAAILSDPEIIRLYLGKRHEH</sequence>
<evidence type="ECO:0000256" key="2">
    <source>
        <dbReference type="ARBA" id="ARBA00022741"/>
    </source>
</evidence>
<accession>A0ABU1F937</accession>
<dbReference type="InterPro" id="IPR003439">
    <property type="entry name" value="ABC_transporter-like_ATP-bd"/>
</dbReference>
<dbReference type="SMART" id="SM00382">
    <property type="entry name" value="AAA"/>
    <property type="match status" value="1"/>
</dbReference>
<reference evidence="5 6" key="1">
    <citation type="submission" date="2023-09" db="EMBL/GenBank/DDBJ databases">
        <title>Xinfangfangia sedmenti sp. nov., isolated the sedment.</title>
        <authorList>
            <person name="Xu L."/>
        </authorList>
    </citation>
    <scope>NUCLEOTIDE SEQUENCE [LARGE SCALE GENOMIC DNA]</scope>
    <source>
        <strain evidence="5 6">LG-4</strain>
    </source>
</reference>
<dbReference type="PROSITE" id="PS50893">
    <property type="entry name" value="ABC_TRANSPORTER_2"/>
    <property type="match status" value="1"/>
</dbReference>
<dbReference type="PANTHER" id="PTHR45772:SF7">
    <property type="entry name" value="AMINO ACID ABC TRANSPORTER ATP-BINDING PROTEIN"/>
    <property type="match status" value="1"/>
</dbReference>
<comment type="caution">
    <text evidence="5">The sequence shown here is derived from an EMBL/GenBank/DDBJ whole genome shotgun (WGS) entry which is preliminary data.</text>
</comment>
<dbReference type="GO" id="GO:0005524">
    <property type="term" value="F:ATP binding"/>
    <property type="evidence" value="ECO:0007669"/>
    <property type="project" value="UniProtKB-KW"/>
</dbReference>
<evidence type="ECO:0000313" key="6">
    <source>
        <dbReference type="Proteomes" id="UP001247754"/>
    </source>
</evidence>
<name>A0ABU1F937_9RHOB</name>
<keyword evidence="2" id="KW-0547">Nucleotide-binding</keyword>